<dbReference type="RefSeq" id="WP_048205312.1">
    <property type="nucleotide sequence ID" value="NZ_CP009518.1"/>
</dbReference>
<dbReference type="Proteomes" id="UP000033048">
    <property type="component" value="Chromosome"/>
</dbReference>
<dbReference type="EMBL" id="CP009518">
    <property type="protein sequence ID" value="AKB85184.1"/>
    <property type="molecule type" value="Genomic_DNA"/>
</dbReference>
<accession>A0A0E3X1F3</accession>
<organism evidence="1 2">
    <name type="scientific">Methanococcoides methylutens MM1</name>
    <dbReference type="NCBI Taxonomy" id="1434104"/>
    <lineage>
        <taxon>Archaea</taxon>
        <taxon>Methanobacteriati</taxon>
        <taxon>Methanobacteriota</taxon>
        <taxon>Stenosarchaea group</taxon>
        <taxon>Methanomicrobia</taxon>
        <taxon>Methanosarcinales</taxon>
        <taxon>Methanosarcinaceae</taxon>
        <taxon>Methanococcoides</taxon>
    </lineage>
</organism>
<keyword evidence="2" id="KW-1185">Reference proteome</keyword>
<dbReference type="OrthoDB" id="120659at2157"/>
<proteinExistence type="predicted"/>
<name>A0A0E3X1F3_METMT</name>
<evidence type="ECO:0000313" key="2">
    <source>
        <dbReference type="Proteomes" id="UP000033048"/>
    </source>
</evidence>
<dbReference type="GeneID" id="24893669"/>
<dbReference type="AlphaFoldDB" id="A0A0E3X1F3"/>
<reference evidence="1 2" key="1">
    <citation type="submission" date="2014-07" db="EMBL/GenBank/DDBJ databases">
        <title>Methanogenic archaea and the global carbon cycle.</title>
        <authorList>
            <person name="Henriksen J.R."/>
            <person name="Luke J."/>
            <person name="Reinhart S."/>
            <person name="Benedict M.N."/>
            <person name="Youngblut N.D."/>
            <person name="Metcalf M.E."/>
            <person name="Whitaker R.J."/>
            <person name="Metcalf W.W."/>
        </authorList>
    </citation>
    <scope>NUCLEOTIDE SEQUENCE [LARGE SCALE GENOMIC DNA]</scope>
    <source>
        <strain evidence="1 2">MM1</strain>
    </source>
</reference>
<dbReference type="KEGG" id="mmet:MCMEM_1131"/>
<protein>
    <submittedName>
        <fullName evidence="1">Uncharacterized protein</fullName>
    </submittedName>
</protein>
<dbReference type="HOGENOM" id="CLU_117486_0_0_2"/>
<gene>
    <name evidence="1" type="ORF">MCMEM_1131</name>
</gene>
<evidence type="ECO:0000313" key="1">
    <source>
        <dbReference type="EMBL" id="AKB85184.1"/>
    </source>
</evidence>
<sequence length="201" mass="22545">MDKVRIKLNSTKGIEQILVLNYADRMKIIDLEREDEKVKSVLFGKKNNLGVRQALNCDVLMAFLTNREFGWPENVIKLMDGNQIIGGDVVDPVKLQEYQDHSGYCVFGNIVVELDKLAKKDPSADPICMVVNPKPFPYIDHIPGVSDALMASPSRFTDEYLRMRSQSKGKKGCIGTFLLGFNINSHLFLNHAECASVRGIV</sequence>